<gene>
    <name evidence="1" type="ORF">C2S_2085</name>
</gene>
<protein>
    <submittedName>
        <fullName evidence="1">Uncharacterized protein</fullName>
    </submittedName>
</protein>
<sequence>MPDTLTALRYCTCLELLSFATLNHANGLWLTTQARQTDCPKVNISFSCPSEDVKYFEITSILTSWLRDVQVWVELVAAVEMKDDLGCNHQYVRHVLKSLIFGGILGKTQVSDVLLELDISSQLQLIRGLRIQQCQLQGLMVVLVTRFKCLFMVVCSIMNLDPSINSIATSNKELHTLALEQSKVSCFIHSTLHRGEPLFIPRATRLAIGNSFFASRNLWSVVVQRPYHWLMQQGLLIDGDPYRRITGDQVTIEHPDRQLLYFEVASFKRDRLDDVSHIIRSTDPEDADDTLKCNRKWVRNILRKLVAGRILSRNKAGKILLEPEMSCTEIQFHLQRF</sequence>
<evidence type="ECO:0000313" key="1">
    <source>
        <dbReference type="EMBL" id="VTT76981.1"/>
    </source>
</evidence>
<dbReference type="Proteomes" id="UP000760494">
    <property type="component" value="Unassembled WGS sequence"/>
</dbReference>
<dbReference type="AlphaFoldDB" id="A0A9Q9UDY6"/>
<name>A0A9Q9UDY6_FUSFU</name>
<comment type="caution">
    <text evidence="1">The sequence shown here is derived from an EMBL/GenBank/DDBJ whole genome shotgun (WGS) entry which is preliminary data.</text>
</comment>
<accession>A0A9Q9UDY6</accession>
<proteinExistence type="predicted"/>
<reference evidence="1" key="1">
    <citation type="submission" date="2019-05" db="EMBL/GenBank/DDBJ databases">
        <authorList>
            <person name="Piombo E."/>
        </authorList>
    </citation>
    <scope>NUCLEOTIDE SEQUENCE</scope>
    <source>
        <strain evidence="1">C2S</strain>
    </source>
</reference>
<dbReference type="EMBL" id="CABFJX010000385">
    <property type="protein sequence ID" value="VTT76981.1"/>
    <property type="molecule type" value="Genomic_DNA"/>
</dbReference>
<evidence type="ECO:0000313" key="2">
    <source>
        <dbReference type="Proteomes" id="UP000760494"/>
    </source>
</evidence>
<organism evidence="1 2">
    <name type="scientific">Fusarium fujikuroi</name>
    <name type="common">Bakanae and foot rot disease fungus</name>
    <name type="synonym">Gibberella fujikuroi</name>
    <dbReference type="NCBI Taxonomy" id="5127"/>
    <lineage>
        <taxon>Eukaryota</taxon>
        <taxon>Fungi</taxon>
        <taxon>Dikarya</taxon>
        <taxon>Ascomycota</taxon>
        <taxon>Pezizomycotina</taxon>
        <taxon>Sordariomycetes</taxon>
        <taxon>Hypocreomycetidae</taxon>
        <taxon>Hypocreales</taxon>
        <taxon>Nectriaceae</taxon>
        <taxon>Fusarium</taxon>
        <taxon>Fusarium fujikuroi species complex</taxon>
    </lineage>
</organism>